<accession>A0A1L8CU20</accession>
<dbReference type="PANTHER" id="PTHR47870">
    <property type="entry name" value="CYTOCHROME C-TYPE BIOGENESIS PROTEIN CCMH"/>
    <property type="match status" value="1"/>
</dbReference>
<keyword evidence="2 7" id="KW-0349">Heme</keyword>
<name>A0A1L8CU20_9THEO</name>
<evidence type="ECO:0000313" key="9">
    <source>
        <dbReference type="EMBL" id="GAV22418.1"/>
    </source>
</evidence>
<feature type="domain" description="CcmH/CycL/Ccl2/NrfF N-terminal" evidence="8">
    <location>
        <begin position="45"/>
        <end position="135"/>
    </location>
</feature>
<evidence type="ECO:0000256" key="5">
    <source>
        <dbReference type="ARBA" id="ARBA00022748"/>
    </source>
</evidence>
<dbReference type="InterPro" id="IPR005616">
    <property type="entry name" value="CcmH/CycL/Ccl2/NrfF_N"/>
</dbReference>
<evidence type="ECO:0000256" key="2">
    <source>
        <dbReference type="ARBA" id="ARBA00022617"/>
    </source>
</evidence>
<gene>
    <name evidence="9" type="ORF">cpu_09280</name>
</gene>
<keyword evidence="5" id="KW-0201">Cytochrome c-type biogenesis</keyword>
<keyword evidence="6 7" id="KW-0408">Iron</keyword>
<dbReference type="RefSeq" id="WP_075858905.1">
    <property type="nucleotide sequence ID" value="NZ_BDJK01000013.1"/>
</dbReference>
<dbReference type="GO" id="GO:0017004">
    <property type="term" value="P:cytochrome complex assembly"/>
    <property type="evidence" value="ECO:0007669"/>
    <property type="project" value="UniProtKB-KW"/>
</dbReference>
<feature type="transmembrane region" description="Helical" evidence="7">
    <location>
        <begin position="98"/>
        <end position="121"/>
    </location>
</feature>
<comment type="similarity">
    <text evidence="1 7">Belongs to the CcmH/CycL/Ccl2/NrfF family.</text>
</comment>
<comment type="caution">
    <text evidence="9">The sequence shown here is derived from an EMBL/GenBank/DDBJ whole genome shotgun (WGS) entry which is preliminary data.</text>
</comment>
<dbReference type="EMBL" id="BDJK01000013">
    <property type="protein sequence ID" value="GAV22418.1"/>
    <property type="molecule type" value="Genomic_DNA"/>
</dbReference>
<proteinExistence type="inferred from homology"/>
<keyword evidence="3 7" id="KW-0479">Metal-binding</keyword>
<comment type="function">
    <text evidence="7">Possible subunit of a heme lyase.</text>
</comment>
<dbReference type="Gene3D" id="1.10.8.640">
    <property type="entry name" value="Cytochrome C biogenesis protein"/>
    <property type="match status" value="1"/>
</dbReference>
<dbReference type="Proteomes" id="UP000187485">
    <property type="component" value="Unassembled WGS sequence"/>
</dbReference>
<dbReference type="GO" id="GO:0005886">
    <property type="term" value="C:plasma membrane"/>
    <property type="evidence" value="ECO:0007669"/>
    <property type="project" value="TreeGrafter"/>
</dbReference>
<keyword evidence="10" id="KW-1185">Reference proteome</keyword>
<dbReference type="GO" id="GO:0046872">
    <property type="term" value="F:metal ion binding"/>
    <property type="evidence" value="ECO:0007669"/>
    <property type="project" value="UniProtKB-KW"/>
</dbReference>
<keyword evidence="7" id="KW-0472">Membrane</keyword>
<reference evidence="10" key="1">
    <citation type="submission" date="2016-12" db="EMBL/GenBank/DDBJ databases">
        <title>Draft Genome Sequences od Carboxydothermus pertinax and islandicus, Hydrogenogenic Carboxydotrophic Bacteria.</title>
        <authorList>
            <person name="Fukuyama Y."/>
            <person name="Ohmae K."/>
            <person name="Yoneda Y."/>
            <person name="Yoshida T."/>
            <person name="Sako Y."/>
        </authorList>
    </citation>
    <scope>NUCLEOTIDE SEQUENCE [LARGE SCALE GENOMIC DNA]</scope>
    <source>
        <strain evidence="10">Ug1</strain>
    </source>
</reference>
<keyword evidence="7" id="KW-1133">Transmembrane helix</keyword>
<dbReference type="Pfam" id="PF03918">
    <property type="entry name" value="CcmH"/>
    <property type="match status" value="1"/>
</dbReference>
<dbReference type="CDD" id="cd16378">
    <property type="entry name" value="CcmH_N"/>
    <property type="match status" value="1"/>
</dbReference>
<keyword evidence="4 7" id="KW-0732">Signal</keyword>
<organism evidence="9 10">
    <name type="scientific">Carboxydothermus pertinax</name>
    <dbReference type="NCBI Taxonomy" id="870242"/>
    <lineage>
        <taxon>Bacteria</taxon>
        <taxon>Bacillati</taxon>
        <taxon>Bacillota</taxon>
        <taxon>Clostridia</taxon>
        <taxon>Thermoanaerobacterales</taxon>
        <taxon>Thermoanaerobacteraceae</taxon>
        <taxon>Carboxydothermus</taxon>
    </lineage>
</organism>
<evidence type="ECO:0000256" key="3">
    <source>
        <dbReference type="ARBA" id="ARBA00022723"/>
    </source>
</evidence>
<dbReference type="InterPro" id="IPR038297">
    <property type="entry name" value="CcmH/CycL/NrfF/Ccl2_sf"/>
</dbReference>
<dbReference type="InterPro" id="IPR051263">
    <property type="entry name" value="C-type_cytochrome_biogenesis"/>
</dbReference>
<dbReference type="PANTHER" id="PTHR47870:SF1">
    <property type="entry name" value="CYTOCHROME C-TYPE BIOGENESIS PROTEIN CCMH"/>
    <property type="match status" value="1"/>
</dbReference>
<evidence type="ECO:0000256" key="4">
    <source>
        <dbReference type="ARBA" id="ARBA00022729"/>
    </source>
</evidence>
<evidence type="ECO:0000256" key="1">
    <source>
        <dbReference type="ARBA" id="ARBA00010342"/>
    </source>
</evidence>
<evidence type="ECO:0000259" key="8">
    <source>
        <dbReference type="Pfam" id="PF03918"/>
    </source>
</evidence>
<keyword evidence="7" id="KW-0812">Transmembrane</keyword>
<protein>
    <recommendedName>
        <fullName evidence="7">Cytochrome c-type biogenesis protein</fullName>
    </recommendedName>
</protein>
<dbReference type="OrthoDB" id="121848at2"/>
<evidence type="ECO:0000313" key="10">
    <source>
        <dbReference type="Proteomes" id="UP000187485"/>
    </source>
</evidence>
<dbReference type="AlphaFoldDB" id="A0A1L8CU20"/>
<sequence>MPAKKLFILITLIMLLVAGLSPTFGEVDKDVLNNVIHTFWAPDFCGMNLADCPASSAEEMRNQIKQMLEQGKTKQEIIKFYTDIYGTKILAEPPKSGFFATVWIIPAVAVIAGGILALTVVKNRRKIENIEEEKNIKVDEKIATEVEKELKKYL</sequence>
<evidence type="ECO:0000256" key="6">
    <source>
        <dbReference type="ARBA" id="ARBA00023004"/>
    </source>
</evidence>
<evidence type="ECO:0000256" key="7">
    <source>
        <dbReference type="RuleBase" id="RU364112"/>
    </source>
</evidence>
<dbReference type="STRING" id="870242.cpu_09280"/>